<keyword evidence="2 6" id="KW-0819">tRNA processing</keyword>
<dbReference type="CDD" id="cd01992">
    <property type="entry name" value="TilS_N"/>
    <property type="match status" value="1"/>
</dbReference>
<dbReference type="PANTHER" id="PTHR43033:SF5">
    <property type="entry name" value="TRNA(ILE)-LYSIDINE SYNTHETASE"/>
    <property type="match status" value="1"/>
</dbReference>
<dbReference type="InterPro" id="IPR014729">
    <property type="entry name" value="Rossmann-like_a/b/a_fold"/>
</dbReference>
<evidence type="ECO:0000256" key="5">
    <source>
        <dbReference type="ARBA" id="ARBA00048539"/>
    </source>
</evidence>
<keyword evidence="6" id="KW-0963">Cytoplasm</keyword>
<feature type="domain" description="tRNA(Ile)-lysidine/2-thiocytidine synthase N-terminal" evidence="7">
    <location>
        <begin position="26"/>
        <end position="205"/>
    </location>
</feature>
<organism evidence="8 9">
    <name type="scientific">Pseudorhizobium endolithicum</name>
    <dbReference type="NCBI Taxonomy" id="1191678"/>
    <lineage>
        <taxon>Bacteria</taxon>
        <taxon>Pseudomonadati</taxon>
        <taxon>Pseudomonadota</taxon>
        <taxon>Alphaproteobacteria</taxon>
        <taxon>Hyphomicrobiales</taxon>
        <taxon>Rhizobiaceae</taxon>
        <taxon>Rhizobium/Agrobacterium group</taxon>
        <taxon>Pseudorhizobium</taxon>
    </lineage>
</organism>
<dbReference type="InterPro" id="IPR012094">
    <property type="entry name" value="tRNA_Ile_lys_synt"/>
</dbReference>
<evidence type="ECO:0000256" key="3">
    <source>
        <dbReference type="ARBA" id="ARBA00022741"/>
    </source>
</evidence>
<reference evidence="8 9" key="1">
    <citation type="submission" date="2020-11" db="EMBL/GenBank/DDBJ databases">
        <authorList>
            <person name="Lassalle F."/>
        </authorList>
    </citation>
    <scope>NUCLEOTIDE SEQUENCE [LARGE SCALE GENOMIC DNA]</scope>
    <source>
        <strain evidence="8 9">JC140</strain>
    </source>
</reference>
<dbReference type="EC" id="6.3.4.19" evidence="6"/>
<protein>
    <recommendedName>
        <fullName evidence="6">tRNA(Ile)-lysidine synthase</fullName>
        <ecNumber evidence="6">6.3.4.19</ecNumber>
    </recommendedName>
    <alternativeName>
        <fullName evidence="6">tRNA(Ile)-2-lysyl-cytidine synthase</fullName>
    </alternativeName>
    <alternativeName>
        <fullName evidence="6">tRNA(Ile)-lysidine synthetase</fullName>
    </alternativeName>
</protein>
<gene>
    <name evidence="6" type="primary">tilS</name>
    <name evidence="8" type="ORF">REJC140_01017</name>
</gene>
<keyword evidence="4 6" id="KW-0067">ATP-binding</keyword>
<dbReference type="RefSeq" id="WP_142592961.1">
    <property type="nucleotide sequence ID" value="NZ_CABFWF030000012.1"/>
</dbReference>
<dbReference type="InterPro" id="IPR011063">
    <property type="entry name" value="TilS/TtcA_N"/>
</dbReference>
<dbReference type="EMBL" id="CABFWF030000012">
    <property type="protein sequence ID" value="CAD7041511.1"/>
    <property type="molecule type" value="Genomic_DNA"/>
</dbReference>
<comment type="catalytic activity">
    <reaction evidence="5 6">
        <text>cytidine(34) in tRNA(Ile2) + L-lysine + ATP = lysidine(34) in tRNA(Ile2) + AMP + diphosphate + H(+)</text>
        <dbReference type="Rhea" id="RHEA:43744"/>
        <dbReference type="Rhea" id="RHEA-COMP:10625"/>
        <dbReference type="Rhea" id="RHEA-COMP:10670"/>
        <dbReference type="ChEBI" id="CHEBI:15378"/>
        <dbReference type="ChEBI" id="CHEBI:30616"/>
        <dbReference type="ChEBI" id="CHEBI:32551"/>
        <dbReference type="ChEBI" id="CHEBI:33019"/>
        <dbReference type="ChEBI" id="CHEBI:82748"/>
        <dbReference type="ChEBI" id="CHEBI:83665"/>
        <dbReference type="ChEBI" id="CHEBI:456215"/>
        <dbReference type="EC" id="6.3.4.19"/>
    </reaction>
</comment>
<dbReference type="Proteomes" id="UP000606921">
    <property type="component" value="Unassembled WGS sequence"/>
</dbReference>
<dbReference type="HAMAP" id="MF_01161">
    <property type="entry name" value="tRNA_Ile_lys_synt"/>
    <property type="match status" value="1"/>
</dbReference>
<comment type="similarity">
    <text evidence="6">Belongs to the tRNA(Ile)-lysidine synthase family.</text>
</comment>
<keyword evidence="1 6" id="KW-0436">Ligase</keyword>
<keyword evidence="9" id="KW-1185">Reference proteome</keyword>
<evidence type="ECO:0000313" key="9">
    <source>
        <dbReference type="Proteomes" id="UP000606921"/>
    </source>
</evidence>
<dbReference type="SUPFAM" id="SSF52402">
    <property type="entry name" value="Adenine nucleotide alpha hydrolases-like"/>
    <property type="match status" value="1"/>
</dbReference>
<keyword evidence="3 6" id="KW-0547">Nucleotide-binding</keyword>
<evidence type="ECO:0000313" key="8">
    <source>
        <dbReference type="EMBL" id="CAD7041511.1"/>
    </source>
</evidence>
<comment type="domain">
    <text evidence="6">The N-terminal region contains the highly conserved SGGXDS motif, predicted to be a P-loop motif involved in ATP binding.</text>
</comment>
<evidence type="ECO:0000256" key="4">
    <source>
        <dbReference type="ARBA" id="ARBA00022840"/>
    </source>
</evidence>
<dbReference type="PANTHER" id="PTHR43033">
    <property type="entry name" value="TRNA(ILE)-LYSIDINE SYNTHASE-RELATED"/>
    <property type="match status" value="1"/>
</dbReference>
<comment type="caution">
    <text evidence="8">The sequence shown here is derived from an EMBL/GenBank/DDBJ whole genome shotgun (WGS) entry which is preliminary data.</text>
</comment>
<feature type="binding site" evidence="6">
    <location>
        <begin position="31"/>
        <end position="36"/>
    </location>
    <ligand>
        <name>ATP</name>
        <dbReference type="ChEBI" id="CHEBI:30616"/>
    </ligand>
</feature>
<dbReference type="Pfam" id="PF01171">
    <property type="entry name" value="ATP_bind_3"/>
    <property type="match status" value="1"/>
</dbReference>
<dbReference type="InterPro" id="IPR012795">
    <property type="entry name" value="tRNA_Ile_lys_synt_N"/>
</dbReference>
<dbReference type="NCBIfam" id="TIGR02432">
    <property type="entry name" value="lysidine_TilS_N"/>
    <property type="match status" value="1"/>
</dbReference>
<proteinExistence type="inferred from homology"/>
<dbReference type="Gene3D" id="3.40.50.620">
    <property type="entry name" value="HUPs"/>
    <property type="match status" value="1"/>
</dbReference>
<sequence>MTAHQQVSVDDAADRLLARLHRPARLLVAMSGGSDSTGLLVALARRRVAGVEVFAVTVDHGLRPESAREAEQAANLCRGLGIGHATRRWIGDKPSTGIAAAAREARYRLLCAEADELDATAILTGHTLDDQIETVMMRAARRCDPNAPGLAGMADAVLLHRRHWLLRPFLQTAREAICDYLRAAGHGWIEDPSNINPASERARTRMALAGSSPLSPSEIEAAACERTRLADAAAAWLDHHAQVRRGVLMHVAPEGLHGDPAVLRYALSTSAAVLGGREQGPSADVMGRVLQACREPATWRMTAGRVVFDGRRSGLYLCRETRDLPPLAVTADTAVLWDGRFRIVPSLVSEALSVPPILRQAAMGLFPGVPSSVAMRAAGSLPPCCSTEGHSRGLACTPILAPFDRFLPQFDHNLASTLAKLIGCDDFPAVPFADSVRKR</sequence>
<comment type="function">
    <text evidence="6">Ligates lysine onto the cytidine present at position 34 of the AUA codon-specific tRNA(Ile) that contains the anticodon CAU, in an ATP-dependent manner. Cytidine is converted to lysidine, thus changing the amino acid specificity of the tRNA from methionine to isoleucine.</text>
</comment>
<evidence type="ECO:0000256" key="1">
    <source>
        <dbReference type="ARBA" id="ARBA00022598"/>
    </source>
</evidence>
<accession>A0ABM8PPX3</accession>
<evidence type="ECO:0000256" key="6">
    <source>
        <dbReference type="HAMAP-Rule" id="MF_01161"/>
    </source>
</evidence>
<evidence type="ECO:0000259" key="7">
    <source>
        <dbReference type="Pfam" id="PF01171"/>
    </source>
</evidence>
<comment type="subcellular location">
    <subcellularLocation>
        <location evidence="6">Cytoplasm</location>
    </subcellularLocation>
</comment>
<evidence type="ECO:0000256" key="2">
    <source>
        <dbReference type="ARBA" id="ARBA00022694"/>
    </source>
</evidence>
<name>A0ABM8PPX3_9HYPH</name>